<dbReference type="InterPro" id="IPR003607">
    <property type="entry name" value="HD/PDEase_dom"/>
</dbReference>
<dbReference type="SUPFAM" id="SSF109604">
    <property type="entry name" value="HD-domain/PDEase-like"/>
    <property type="match status" value="1"/>
</dbReference>
<protein>
    <submittedName>
        <fullName evidence="2">HD-GYP domain-containing protein</fullName>
    </submittedName>
</protein>
<gene>
    <name evidence="2" type="ORF">F7O84_13330</name>
</gene>
<dbReference type="PROSITE" id="PS51832">
    <property type="entry name" value="HD_GYP"/>
    <property type="match status" value="1"/>
</dbReference>
<proteinExistence type="predicted"/>
<reference evidence="2 3" key="1">
    <citation type="submission" date="2019-09" db="EMBL/GenBank/DDBJ databases">
        <authorList>
            <person name="Valk L.C."/>
        </authorList>
    </citation>
    <scope>NUCLEOTIDE SEQUENCE [LARGE SCALE GENOMIC DNA]</scope>
    <source>
        <strain evidence="2">GalUA</strain>
    </source>
</reference>
<keyword evidence="3" id="KW-1185">Reference proteome</keyword>
<comment type="caution">
    <text evidence="2">The sequence shown here is derived from an EMBL/GenBank/DDBJ whole genome shotgun (WGS) entry which is preliminary data.</text>
</comment>
<organism evidence="2 3">
    <name type="scientific">Candidatus Galacturonatibacter soehngenii</name>
    <dbReference type="NCBI Taxonomy" id="2307010"/>
    <lineage>
        <taxon>Bacteria</taxon>
        <taxon>Bacillati</taxon>
        <taxon>Bacillota</taxon>
        <taxon>Clostridia</taxon>
        <taxon>Lachnospirales</taxon>
        <taxon>Lachnospiraceae</taxon>
        <taxon>Candidatus Galacturonatibacter</taxon>
    </lineage>
</organism>
<dbReference type="RefSeq" id="WP_151146091.1">
    <property type="nucleotide sequence ID" value="NZ_WAGX01000005.1"/>
</dbReference>
<dbReference type="PANTHER" id="PTHR43155:SF2">
    <property type="entry name" value="CYCLIC DI-GMP PHOSPHODIESTERASE PA4108"/>
    <property type="match status" value="1"/>
</dbReference>
<accession>A0A7V7QL53</accession>
<name>A0A7V7QL53_9FIRM</name>
<dbReference type="Proteomes" id="UP000461768">
    <property type="component" value="Unassembled WGS sequence"/>
</dbReference>
<dbReference type="OrthoDB" id="9804747at2"/>
<reference evidence="2 3" key="2">
    <citation type="submission" date="2020-02" db="EMBL/GenBank/DDBJ databases">
        <title>Candidatus Galacturonibacter soehngenii shows hetero-acetogenic catabolism of galacturonic acid but lacks a canonical carbon monoxide dehydrogenase/acetyl-CoA synthase complex.</title>
        <authorList>
            <person name="Diender M."/>
            <person name="Stouten G.R."/>
            <person name="Petersen J.F."/>
            <person name="Nielsen P.H."/>
            <person name="Dueholm M.S."/>
            <person name="Pronk J.T."/>
            <person name="Van Loosdrecht M.C.M."/>
        </authorList>
    </citation>
    <scope>NUCLEOTIDE SEQUENCE [LARGE SCALE GENOMIC DNA]</scope>
    <source>
        <strain evidence="2">GalUA</strain>
    </source>
</reference>
<sequence>MRLVATEMIDESMVLARNVFAGKCLVLKAGTSHIPKYTNSLKNMGIHYLYVEDELSKDITIPDAITEENRVRCKEILMNTLEDLQKGQSLKLNKLADNVENIISDIMSNSDLQLSLSDLSATDEYTFSHSVSTTVYALLIGYGLKYTRKMMSALAMGTLLHDIGKIVLDPAIVHKEDALTNEEFEYVKKHVECGYELLKDAPNIPTIAKEITLNHHEKLDGSGYPRGLKGDELNEFARISAIADVYDALTSDRCYRKKWPTYKAVDFLIENSGIKFDPDLVRIFIQRIAVYPNGSMVRLSDGKIALVKDQNKYTPLRPIVRVIADENGNRISPFVINLMEVLSLTVIESEVEISKSIINQKRNYTMEEESFL</sequence>
<evidence type="ECO:0000313" key="2">
    <source>
        <dbReference type="EMBL" id="KAB1438516.1"/>
    </source>
</evidence>
<evidence type="ECO:0000313" key="3">
    <source>
        <dbReference type="Proteomes" id="UP000461768"/>
    </source>
</evidence>
<dbReference type="SMART" id="SM00471">
    <property type="entry name" value="HDc"/>
    <property type="match status" value="1"/>
</dbReference>
<evidence type="ECO:0000259" key="1">
    <source>
        <dbReference type="PROSITE" id="PS51832"/>
    </source>
</evidence>
<dbReference type="CDD" id="cd00077">
    <property type="entry name" value="HDc"/>
    <property type="match status" value="1"/>
</dbReference>
<dbReference type="Pfam" id="PF13487">
    <property type="entry name" value="HD_5"/>
    <property type="match status" value="1"/>
</dbReference>
<dbReference type="Gene3D" id="1.10.3210.10">
    <property type="entry name" value="Hypothetical protein af1432"/>
    <property type="match status" value="1"/>
</dbReference>
<dbReference type="InterPro" id="IPR037522">
    <property type="entry name" value="HD_GYP_dom"/>
</dbReference>
<feature type="domain" description="HD-GYP" evidence="1">
    <location>
        <begin position="104"/>
        <end position="300"/>
    </location>
</feature>
<dbReference type="AlphaFoldDB" id="A0A7V7QL53"/>
<dbReference type="EMBL" id="WAGX01000005">
    <property type="protein sequence ID" value="KAB1438516.1"/>
    <property type="molecule type" value="Genomic_DNA"/>
</dbReference>
<dbReference type="PANTHER" id="PTHR43155">
    <property type="entry name" value="CYCLIC DI-GMP PHOSPHODIESTERASE PA4108-RELATED"/>
    <property type="match status" value="1"/>
</dbReference>